<sequence>MPNNMFSTPIIICTVPSAFGSPSRNFPNAEETCEVVQKAGAVGPLC</sequence>
<reference evidence="1" key="2">
    <citation type="journal article" date="2015" name="Fish Shellfish Immunol.">
        <title>Early steps in the European eel (Anguilla anguilla)-Vibrio vulnificus interaction in the gills: Role of the RtxA13 toxin.</title>
        <authorList>
            <person name="Callol A."/>
            <person name="Pajuelo D."/>
            <person name="Ebbesson L."/>
            <person name="Teles M."/>
            <person name="MacKenzie S."/>
            <person name="Amaro C."/>
        </authorList>
    </citation>
    <scope>NUCLEOTIDE SEQUENCE</scope>
</reference>
<reference evidence="1" key="1">
    <citation type="submission" date="2014-11" db="EMBL/GenBank/DDBJ databases">
        <authorList>
            <person name="Amaro Gonzalez C."/>
        </authorList>
    </citation>
    <scope>NUCLEOTIDE SEQUENCE</scope>
</reference>
<name>A0A0E9UTD3_ANGAN</name>
<protein>
    <submittedName>
        <fullName evidence="1">Uncharacterized protein</fullName>
    </submittedName>
</protein>
<dbReference type="AlphaFoldDB" id="A0A0E9UTD3"/>
<accession>A0A0E9UTD3</accession>
<evidence type="ECO:0000313" key="1">
    <source>
        <dbReference type="EMBL" id="JAH69129.1"/>
    </source>
</evidence>
<dbReference type="EMBL" id="GBXM01039448">
    <property type="protein sequence ID" value="JAH69129.1"/>
    <property type="molecule type" value="Transcribed_RNA"/>
</dbReference>
<organism evidence="1">
    <name type="scientific">Anguilla anguilla</name>
    <name type="common">European freshwater eel</name>
    <name type="synonym">Muraena anguilla</name>
    <dbReference type="NCBI Taxonomy" id="7936"/>
    <lineage>
        <taxon>Eukaryota</taxon>
        <taxon>Metazoa</taxon>
        <taxon>Chordata</taxon>
        <taxon>Craniata</taxon>
        <taxon>Vertebrata</taxon>
        <taxon>Euteleostomi</taxon>
        <taxon>Actinopterygii</taxon>
        <taxon>Neopterygii</taxon>
        <taxon>Teleostei</taxon>
        <taxon>Anguilliformes</taxon>
        <taxon>Anguillidae</taxon>
        <taxon>Anguilla</taxon>
    </lineage>
</organism>
<proteinExistence type="predicted"/>